<proteinExistence type="predicted"/>
<dbReference type="VEuPathDB" id="FungiDB:BO70DRAFT_163551"/>
<name>A0A317WS17_9EURO</name>
<dbReference type="EMBL" id="MSFL01000004">
    <property type="protein sequence ID" value="PWY89246.1"/>
    <property type="molecule type" value="Genomic_DNA"/>
</dbReference>
<organism evidence="2 3">
    <name type="scientific">Aspergillus heteromorphus CBS 117.55</name>
    <dbReference type="NCBI Taxonomy" id="1448321"/>
    <lineage>
        <taxon>Eukaryota</taxon>
        <taxon>Fungi</taxon>
        <taxon>Dikarya</taxon>
        <taxon>Ascomycota</taxon>
        <taxon>Pezizomycotina</taxon>
        <taxon>Eurotiomycetes</taxon>
        <taxon>Eurotiomycetidae</taxon>
        <taxon>Eurotiales</taxon>
        <taxon>Aspergillaceae</taxon>
        <taxon>Aspergillus</taxon>
        <taxon>Aspergillus subgen. Circumdati</taxon>
    </lineage>
</organism>
<dbReference type="AlphaFoldDB" id="A0A317WS17"/>
<evidence type="ECO:0000313" key="3">
    <source>
        <dbReference type="Proteomes" id="UP000247233"/>
    </source>
</evidence>
<dbReference type="RefSeq" id="XP_025402433.1">
    <property type="nucleotide sequence ID" value="XM_025538304.1"/>
</dbReference>
<accession>A0A317WS17</accession>
<evidence type="ECO:0000313" key="2">
    <source>
        <dbReference type="EMBL" id="PWY89246.1"/>
    </source>
</evidence>
<feature type="region of interest" description="Disordered" evidence="1">
    <location>
        <begin position="115"/>
        <end position="139"/>
    </location>
</feature>
<evidence type="ECO:0000256" key="1">
    <source>
        <dbReference type="SAM" id="MobiDB-lite"/>
    </source>
</evidence>
<sequence>MQQHLEWASIRGHYFTYGNRSLGRGFWKNRTDITGPCRSPAPRRLQTAIVRPTGGEDISRTARPWNVSNLDLTITAFLLLIDGHTFLEVCRHSGTQGSGAFVSSSFEGGREVVGRLQQRHRHHRSSTSPPSPPAQPATPWYIRLASQ</sequence>
<protein>
    <submittedName>
        <fullName evidence="2">Uncharacterized protein</fullName>
    </submittedName>
</protein>
<comment type="caution">
    <text evidence="2">The sequence shown here is derived from an EMBL/GenBank/DDBJ whole genome shotgun (WGS) entry which is preliminary data.</text>
</comment>
<dbReference type="Proteomes" id="UP000247233">
    <property type="component" value="Unassembled WGS sequence"/>
</dbReference>
<keyword evidence="3" id="KW-1185">Reference proteome</keyword>
<dbReference type="GeneID" id="37060541"/>
<gene>
    <name evidence="2" type="ORF">BO70DRAFT_163551</name>
</gene>
<reference evidence="2 3" key="1">
    <citation type="submission" date="2016-12" db="EMBL/GenBank/DDBJ databases">
        <title>The genomes of Aspergillus section Nigri reveals drivers in fungal speciation.</title>
        <authorList>
            <consortium name="DOE Joint Genome Institute"/>
            <person name="Vesth T.C."/>
            <person name="Nybo J."/>
            <person name="Theobald S."/>
            <person name="Brandl J."/>
            <person name="Frisvad J.C."/>
            <person name="Nielsen K.F."/>
            <person name="Lyhne E.K."/>
            <person name="Kogle M.E."/>
            <person name="Kuo A."/>
            <person name="Riley R."/>
            <person name="Clum A."/>
            <person name="Nolan M."/>
            <person name="Lipzen A."/>
            <person name="Salamov A."/>
            <person name="Henrissat B."/>
            <person name="Wiebenga A."/>
            <person name="De Vries R.P."/>
            <person name="Grigoriev I.V."/>
            <person name="Mortensen U.H."/>
            <person name="Andersen M.R."/>
            <person name="Baker S.E."/>
        </authorList>
    </citation>
    <scope>NUCLEOTIDE SEQUENCE [LARGE SCALE GENOMIC DNA]</scope>
    <source>
        <strain evidence="2 3">CBS 117.55</strain>
    </source>
</reference>